<dbReference type="RefSeq" id="WP_186744417.1">
    <property type="nucleotide sequence ID" value="NZ_CP060394.1"/>
</dbReference>
<dbReference type="Pfam" id="PF13581">
    <property type="entry name" value="HATPase_c_2"/>
    <property type="match status" value="1"/>
</dbReference>
<feature type="domain" description="Response regulatory" evidence="9">
    <location>
        <begin position="468"/>
        <end position="579"/>
    </location>
</feature>
<dbReference type="InterPro" id="IPR003594">
    <property type="entry name" value="HATPase_dom"/>
</dbReference>
<organism evidence="10 11">
    <name type="scientific">Alloacidobacterium dinghuense</name>
    <dbReference type="NCBI Taxonomy" id="2763107"/>
    <lineage>
        <taxon>Bacteria</taxon>
        <taxon>Pseudomonadati</taxon>
        <taxon>Acidobacteriota</taxon>
        <taxon>Terriglobia</taxon>
        <taxon>Terriglobales</taxon>
        <taxon>Acidobacteriaceae</taxon>
        <taxon>Alloacidobacterium</taxon>
    </lineage>
</organism>
<feature type="domain" description="Histidine kinase" evidence="8">
    <location>
        <begin position="228"/>
        <end position="448"/>
    </location>
</feature>
<dbReference type="InterPro" id="IPR036097">
    <property type="entry name" value="HisK_dim/P_sf"/>
</dbReference>
<dbReference type="CDD" id="cd00156">
    <property type="entry name" value="REC"/>
    <property type="match status" value="1"/>
</dbReference>
<evidence type="ECO:0000259" key="8">
    <source>
        <dbReference type="PROSITE" id="PS50109"/>
    </source>
</evidence>
<evidence type="ECO:0000313" key="10">
    <source>
        <dbReference type="EMBL" id="QNI33187.1"/>
    </source>
</evidence>
<dbReference type="Gene3D" id="3.40.50.2300">
    <property type="match status" value="2"/>
</dbReference>
<dbReference type="Gene3D" id="3.30.565.10">
    <property type="entry name" value="Histidine kinase-like ATPase, C-terminal domain"/>
    <property type="match status" value="2"/>
</dbReference>
<dbReference type="SUPFAM" id="SSF52172">
    <property type="entry name" value="CheY-like"/>
    <property type="match status" value="2"/>
</dbReference>
<evidence type="ECO:0000256" key="3">
    <source>
        <dbReference type="ARBA" id="ARBA00022553"/>
    </source>
</evidence>
<keyword evidence="11" id="KW-1185">Reference proteome</keyword>
<dbReference type="CDD" id="cd00082">
    <property type="entry name" value="HisKA"/>
    <property type="match status" value="1"/>
</dbReference>
<dbReference type="Gene3D" id="1.10.287.130">
    <property type="match status" value="1"/>
</dbReference>
<dbReference type="InterPro" id="IPR003661">
    <property type="entry name" value="HisK_dim/P_dom"/>
</dbReference>
<evidence type="ECO:0000256" key="7">
    <source>
        <dbReference type="SAM" id="Coils"/>
    </source>
</evidence>
<evidence type="ECO:0000256" key="5">
    <source>
        <dbReference type="ARBA" id="ARBA00022777"/>
    </source>
</evidence>
<evidence type="ECO:0000256" key="1">
    <source>
        <dbReference type="ARBA" id="ARBA00000085"/>
    </source>
</evidence>
<dbReference type="SUPFAM" id="SSF47384">
    <property type="entry name" value="Homodimeric domain of signal transducing histidine kinase"/>
    <property type="match status" value="1"/>
</dbReference>
<dbReference type="PROSITE" id="PS50110">
    <property type="entry name" value="RESPONSE_REGULATORY"/>
    <property type="match status" value="2"/>
</dbReference>
<protein>
    <recommendedName>
        <fullName evidence="2">histidine kinase</fullName>
        <ecNumber evidence="2">2.7.13.3</ecNumber>
    </recommendedName>
</protein>
<dbReference type="Pfam" id="PF00512">
    <property type="entry name" value="HisKA"/>
    <property type="match status" value="1"/>
</dbReference>
<dbReference type="InterPro" id="IPR001789">
    <property type="entry name" value="Sig_transdc_resp-reg_receiver"/>
</dbReference>
<feature type="coiled-coil region" evidence="7">
    <location>
        <begin position="163"/>
        <end position="207"/>
    </location>
</feature>
<gene>
    <name evidence="10" type="ORF">H7849_04240</name>
</gene>
<comment type="catalytic activity">
    <reaction evidence="1">
        <text>ATP + protein L-histidine = ADP + protein N-phospho-L-histidine.</text>
        <dbReference type="EC" id="2.7.13.3"/>
    </reaction>
</comment>
<evidence type="ECO:0000256" key="6">
    <source>
        <dbReference type="PROSITE-ProRule" id="PRU00169"/>
    </source>
</evidence>
<dbReference type="Proteomes" id="UP000515312">
    <property type="component" value="Chromosome"/>
</dbReference>
<dbReference type="PROSITE" id="PS50109">
    <property type="entry name" value="HIS_KIN"/>
    <property type="match status" value="1"/>
</dbReference>
<reference evidence="10 11" key="1">
    <citation type="submission" date="2020-08" db="EMBL/GenBank/DDBJ databases">
        <title>Edaphobacter telluris sp. nov. and Acidobacterium dinghuensis sp. nov., two acidobacteria isolated from forest soil.</title>
        <authorList>
            <person name="Fu J."/>
            <person name="Qiu L."/>
        </authorList>
    </citation>
    <scope>NUCLEOTIDE SEQUENCE [LARGE SCALE GENOMIC DNA]</scope>
    <source>
        <strain evidence="10">4Y35</strain>
    </source>
</reference>
<dbReference type="EMBL" id="CP060394">
    <property type="protein sequence ID" value="QNI33187.1"/>
    <property type="molecule type" value="Genomic_DNA"/>
</dbReference>
<keyword evidence="7" id="KW-0175">Coiled coil</keyword>
<dbReference type="InterPro" id="IPR011006">
    <property type="entry name" value="CheY-like_superfamily"/>
</dbReference>
<dbReference type="FunFam" id="3.30.565.10:FF:000010">
    <property type="entry name" value="Sensor histidine kinase RcsC"/>
    <property type="match status" value="1"/>
</dbReference>
<dbReference type="Pfam" id="PF00072">
    <property type="entry name" value="Response_reg"/>
    <property type="match status" value="2"/>
</dbReference>
<keyword evidence="3 6" id="KW-0597">Phosphoprotein</keyword>
<feature type="modified residue" description="4-aspartylphosphate" evidence="6">
    <location>
        <position position="635"/>
    </location>
</feature>
<dbReference type="GO" id="GO:0000155">
    <property type="term" value="F:phosphorelay sensor kinase activity"/>
    <property type="evidence" value="ECO:0007669"/>
    <property type="project" value="InterPro"/>
</dbReference>
<dbReference type="GO" id="GO:0005886">
    <property type="term" value="C:plasma membrane"/>
    <property type="evidence" value="ECO:0007669"/>
    <property type="project" value="TreeGrafter"/>
</dbReference>
<evidence type="ECO:0000259" key="9">
    <source>
        <dbReference type="PROSITE" id="PS50110"/>
    </source>
</evidence>
<dbReference type="SMART" id="SM00388">
    <property type="entry name" value="HisKA"/>
    <property type="match status" value="1"/>
</dbReference>
<dbReference type="GO" id="GO:0009927">
    <property type="term" value="F:histidine phosphotransfer kinase activity"/>
    <property type="evidence" value="ECO:0007669"/>
    <property type="project" value="TreeGrafter"/>
</dbReference>
<dbReference type="InterPro" id="IPR005467">
    <property type="entry name" value="His_kinase_dom"/>
</dbReference>
<name>A0A7G8BKW7_9BACT</name>
<dbReference type="CDD" id="cd16922">
    <property type="entry name" value="HATPase_EvgS-ArcB-TorS-like"/>
    <property type="match status" value="1"/>
</dbReference>
<dbReference type="SMART" id="SM00387">
    <property type="entry name" value="HATPase_c"/>
    <property type="match status" value="1"/>
</dbReference>
<feature type="modified residue" description="4-aspartylphosphate" evidence="6">
    <location>
        <position position="517"/>
    </location>
</feature>
<dbReference type="PRINTS" id="PR00344">
    <property type="entry name" value="BCTRLSENSOR"/>
</dbReference>
<feature type="domain" description="Response regulatory" evidence="9">
    <location>
        <begin position="586"/>
        <end position="703"/>
    </location>
</feature>
<keyword evidence="5" id="KW-0418">Kinase</keyword>
<proteinExistence type="predicted"/>
<dbReference type="SMART" id="SM00448">
    <property type="entry name" value="REC"/>
    <property type="match status" value="2"/>
</dbReference>
<accession>A0A7G8BKW7</accession>
<dbReference type="SUPFAM" id="SSF55874">
    <property type="entry name" value="ATPase domain of HSP90 chaperone/DNA topoisomerase II/histidine kinase"/>
    <property type="match status" value="2"/>
</dbReference>
<dbReference type="InterPro" id="IPR004358">
    <property type="entry name" value="Sig_transdc_His_kin-like_C"/>
</dbReference>
<dbReference type="Pfam" id="PF02518">
    <property type="entry name" value="HATPase_c"/>
    <property type="match status" value="1"/>
</dbReference>
<evidence type="ECO:0000256" key="2">
    <source>
        <dbReference type="ARBA" id="ARBA00012438"/>
    </source>
</evidence>
<dbReference type="EC" id="2.7.13.3" evidence="2"/>
<dbReference type="AlphaFoldDB" id="A0A7G8BKW7"/>
<evidence type="ECO:0000256" key="4">
    <source>
        <dbReference type="ARBA" id="ARBA00022679"/>
    </source>
</evidence>
<dbReference type="PANTHER" id="PTHR43047">
    <property type="entry name" value="TWO-COMPONENT HISTIDINE PROTEIN KINASE"/>
    <property type="match status" value="1"/>
</dbReference>
<evidence type="ECO:0000313" key="11">
    <source>
        <dbReference type="Proteomes" id="UP000515312"/>
    </source>
</evidence>
<sequence length="710" mass="78183">MKDIQNYSIFTLRLRQERHVVYARQRAREIAKLLGFDHQEQIRLATTASELARNAFRYATNGAVEFLVQDSSPQLFLISVTDEGPGIANLAEILNGQYVSKTGLGKGIIGTSRLMDHFNITAPPGGTRVEAGKWLPASAPRIDANRAKAISTQLASTDTADPFDEIERQNQELLKTLATLREKQEQLAELNRELEDTNRGVVALYAELDQHADDLRRVSDLKTSFLSNLSHEFRTPLNSIISLSRLLLNRSDGDLSLEQEKQVIYIQRSASELSELVNDLLDLAKVEAGKTEVRAKYFEVQDVFGALRGVLKPLLVGNSLELIFDAQVNLPPLYTDEGKVSQILRNLISNALKFTRRGHVRVTANLDAEDNDVVFSVSDTGIGIAPENLERIFEEFVQVESELQSQVKGTGLGLPLSRRLAELLGGTLKVDSEPGVGSTFVLTVPVIYGKTQQGTTQEAQIAEASGPAILLIEDNREANFVYESTLKNTKYELTFVASLHEARTAMKRLKPALVLMDRLLDGEDSLFYIEELRSTGFLGPVLVVSVVDDVKAALDAGAAAFLAKPVVPFTLLSTVQELIEGQSAKTLLLVDDDEVTRYLLGEALSRLGYRVLEARNGREAIKTVKERVVDGVFLDIIMPGLDGFEVLKEIRANENSKFIPIIIHSSKNLSVQELNLIAGMSVTIYPKQALATDASTAALRNALKMGGIEE</sequence>
<dbReference type="KEGG" id="adin:H7849_04240"/>
<keyword evidence="4" id="KW-0808">Transferase</keyword>
<dbReference type="InterPro" id="IPR036890">
    <property type="entry name" value="HATPase_C_sf"/>
</dbReference>